<dbReference type="EMBL" id="CAWUPB010000957">
    <property type="protein sequence ID" value="CAK7335329.1"/>
    <property type="molecule type" value="Genomic_DNA"/>
</dbReference>
<sequence>MKGIRECPWQFSLKKERTVVIDAPNLVLLKYKVAFQEIELKDVPHLLEIRFNGYFHPGEIYYDRVKNLMEKFAHSKLPEIQHQPDTSPSSLIVEGLIIVHPNSHPTHLTIAQGRLHHPMSVATKITSLHDVKFIQDIVKKVGEKLKMEMLYVPSYLVRIDYHVNDIKTGYKIDPKMLDDEIMELEWLDRSLVRQNEATGSVDRTGPKLEKSNNKWVARRNNSVGGELGWPTALGGQNLMQAARLGGDRRR</sequence>
<comment type="caution">
    <text evidence="1">The sequence shown here is derived from an EMBL/GenBank/DDBJ whole genome shotgun (WGS) entry which is preliminary data.</text>
</comment>
<dbReference type="Proteomes" id="UP001314170">
    <property type="component" value="Unassembled WGS sequence"/>
</dbReference>
<reference evidence="1 2" key="1">
    <citation type="submission" date="2024-01" db="EMBL/GenBank/DDBJ databases">
        <authorList>
            <person name="Waweru B."/>
        </authorList>
    </citation>
    <scope>NUCLEOTIDE SEQUENCE [LARGE SCALE GENOMIC DNA]</scope>
</reference>
<evidence type="ECO:0000313" key="1">
    <source>
        <dbReference type="EMBL" id="CAK7335329.1"/>
    </source>
</evidence>
<gene>
    <name evidence="1" type="ORF">DCAF_LOCUS10325</name>
</gene>
<proteinExistence type="predicted"/>
<organism evidence="1 2">
    <name type="scientific">Dovyalis caffra</name>
    <dbReference type="NCBI Taxonomy" id="77055"/>
    <lineage>
        <taxon>Eukaryota</taxon>
        <taxon>Viridiplantae</taxon>
        <taxon>Streptophyta</taxon>
        <taxon>Embryophyta</taxon>
        <taxon>Tracheophyta</taxon>
        <taxon>Spermatophyta</taxon>
        <taxon>Magnoliopsida</taxon>
        <taxon>eudicotyledons</taxon>
        <taxon>Gunneridae</taxon>
        <taxon>Pentapetalae</taxon>
        <taxon>rosids</taxon>
        <taxon>fabids</taxon>
        <taxon>Malpighiales</taxon>
        <taxon>Salicaceae</taxon>
        <taxon>Flacourtieae</taxon>
        <taxon>Dovyalis</taxon>
    </lineage>
</organism>
<dbReference type="AlphaFoldDB" id="A0AAV1RHW9"/>
<name>A0AAV1RHW9_9ROSI</name>
<evidence type="ECO:0000313" key="2">
    <source>
        <dbReference type="Proteomes" id="UP001314170"/>
    </source>
</evidence>
<protein>
    <submittedName>
        <fullName evidence="1">Uncharacterized protein</fullName>
    </submittedName>
</protein>
<accession>A0AAV1RHW9</accession>
<keyword evidence="2" id="KW-1185">Reference proteome</keyword>